<dbReference type="Proteomes" id="UP001169006">
    <property type="component" value="Unassembled WGS sequence"/>
</dbReference>
<evidence type="ECO:0008006" key="4">
    <source>
        <dbReference type="Google" id="ProtNLM"/>
    </source>
</evidence>
<reference evidence="2" key="2">
    <citation type="submission" date="2023-07" db="EMBL/GenBank/DDBJ databases">
        <authorList>
            <person name="Sun H."/>
        </authorList>
    </citation>
    <scope>NUCLEOTIDE SEQUENCE</scope>
    <source>
        <strain evidence="2">05753</strain>
    </source>
</reference>
<keyword evidence="1" id="KW-0732">Signal</keyword>
<dbReference type="PROSITE" id="PS51257">
    <property type="entry name" value="PROKAR_LIPOPROTEIN"/>
    <property type="match status" value="1"/>
</dbReference>
<sequence>MRLIPVSVVLLAGFLAGCSGTMDKVENAANRSYTGSVMGKTYAEVEGYERNPLMQMSGSGPVFGPMIGMTRLTNGMTIYRHIAPGARTETKSNFGGLVGHETVSHRNRLSYFLVGQDGVIKDWATGSVEGTTNDCIRYIGGLIQKCTDANQLQASLALYDIRVLTKDNKPITSWGEAVPDIAPPVAQPATIAVAPKKPAKPIR</sequence>
<comment type="caution">
    <text evidence="2">The sequence shown here is derived from an EMBL/GenBank/DDBJ whole genome shotgun (WGS) entry which is preliminary data.</text>
</comment>
<evidence type="ECO:0000313" key="3">
    <source>
        <dbReference type="Proteomes" id="UP001169006"/>
    </source>
</evidence>
<evidence type="ECO:0000256" key="1">
    <source>
        <dbReference type="SAM" id="SignalP"/>
    </source>
</evidence>
<accession>A0ABT8SSU3</accession>
<reference evidence="2" key="1">
    <citation type="journal article" date="2015" name="Int. J. Syst. Evol. Microbiol.">
        <title>Rhizobium oryzicola sp. nov., potential plant-growth-promoting endophytic bacteria isolated from rice roots.</title>
        <authorList>
            <person name="Zhang X.X."/>
            <person name="Gao J.S."/>
            <person name="Cao Y.H."/>
            <person name="Sheirdil R.A."/>
            <person name="Wang X.C."/>
            <person name="Zhang L."/>
        </authorList>
    </citation>
    <scope>NUCLEOTIDE SEQUENCE</scope>
    <source>
        <strain evidence="2">05753</strain>
    </source>
</reference>
<evidence type="ECO:0000313" key="2">
    <source>
        <dbReference type="EMBL" id="MDO1580943.1"/>
    </source>
</evidence>
<organism evidence="2 3">
    <name type="scientific">Rhizobium oryzicola</name>
    <dbReference type="NCBI Taxonomy" id="1232668"/>
    <lineage>
        <taxon>Bacteria</taxon>
        <taxon>Pseudomonadati</taxon>
        <taxon>Pseudomonadota</taxon>
        <taxon>Alphaproteobacteria</taxon>
        <taxon>Hyphomicrobiales</taxon>
        <taxon>Rhizobiaceae</taxon>
        <taxon>Rhizobium/Agrobacterium group</taxon>
        <taxon>Rhizobium</taxon>
    </lineage>
</organism>
<gene>
    <name evidence="2" type="ORF">Q2T52_02435</name>
</gene>
<proteinExistence type="predicted"/>
<feature type="signal peptide" evidence="1">
    <location>
        <begin position="1"/>
        <end position="21"/>
    </location>
</feature>
<dbReference type="RefSeq" id="WP_302075084.1">
    <property type="nucleotide sequence ID" value="NZ_JAUKWQ010000001.1"/>
</dbReference>
<dbReference type="EMBL" id="JAUKWQ010000001">
    <property type="protein sequence ID" value="MDO1580943.1"/>
    <property type="molecule type" value="Genomic_DNA"/>
</dbReference>
<keyword evidence="3" id="KW-1185">Reference proteome</keyword>
<name>A0ABT8SSU3_9HYPH</name>
<protein>
    <recommendedName>
        <fullName evidence="4">Lipoprotein</fullName>
    </recommendedName>
</protein>
<feature type="chain" id="PRO_5045762349" description="Lipoprotein" evidence="1">
    <location>
        <begin position="22"/>
        <end position="203"/>
    </location>
</feature>